<accession>A0A392T9H5</accession>
<reference evidence="1 2" key="1">
    <citation type="journal article" date="2018" name="Front. Plant Sci.">
        <title>Red Clover (Trifolium pratense) and Zigzag Clover (T. medium) - A Picture of Genomic Similarities and Differences.</title>
        <authorList>
            <person name="Dluhosova J."/>
            <person name="Istvanek J."/>
            <person name="Nedelnik J."/>
            <person name="Repkova J."/>
        </authorList>
    </citation>
    <scope>NUCLEOTIDE SEQUENCE [LARGE SCALE GENOMIC DNA]</scope>
    <source>
        <strain evidence="2">cv. 10/8</strain>
        <tissue evidence="1">Leaf</tissue>
    </source>
</reference>
<organism evidence="1 2">
    <name type="scientific">Trifolium medium</name>
    <dbReference type="NCBI Taxonomy" id="97028"/>
    <lineage>
        <taxon>Eukaryota</taxon>
        <taxon>Viridiplantae</taxon>
        <taxon>Streptophyta</taxon>
        <taxon>Embryophyta</taxon>
        <taxon>Tracheophyta</taxon>
        <taxon>Spermatophyta</taxon>
        <taxon>Magnoliopsida</taxon>
        <taxon>eudicotyledons</taxon>
        <taxon>Gunneridae</taxon>
        <taxon>Pentapetalae</taxon>
        <taxon>rosids</taxon>
        <taxon>fabids</taxon>
        <taxon>Fabales</taxon>
        <taxon>Fabaceae</taxon>
        <taxon>Papilionoideae</taxon>
        <taxon>50 kb inversion clade</taxon>
        <taxon>NPAAA clade</taxon>
        <taxon>Hologalegina</taxon>
        <taxon>IRL clade</taxon>
        <taxon>Trifolieae</taxon>
        <taxon>Trifolium</taxon>
    </lineage>
</organism>
<sequence length="48" mass="5412">MDQQHVFHGYQCGGKEQWSLLSDQIVGVNSRLLQDALQSLQSLEQPAK</sequence>
<name>A0A392T9H5_9FABA</name>
<evidence type="ECO:0000313" key="2">
    <source>
        <dbReference type="Proteomes" id="UP000265520"/>
    </source>
</evidence>
<proteinExistence type="predicted"/>
<feature type="non-terminal residue" evidence="1">
    <location>
        <position position="48"/>
    </location>
</feature>
<protein>
    <submittedName>
        <fullName evidence="1">Ribosome maturation factor rimM</fullName>
    </submittedName>
</protein>
<evidence type="ECO:0000313" key="1">
    <source>
        <dbReference type="EMBL" id="MCI56955.1"/>
    </source>
</evidence>
<dbReference type="AlphaFoldDB" id="A0A392T9H5"/>
<dbReference type="Proteomes" id="UP000265520">
    <property type="component" value="Unassembled WGS sequence"/>
</dbReference>
<dbReference type="EMBL" id="LXQA010521159">
    <property type="protein sequence ID" value="MCI56955.1"/>
    <property type="molecule type" value="Genomic_DNA"/>
</dbReference>
<keyword evidence="2" id="KW-1185">Reference proteome</keyword>
<comment type="caution">
    <text evidence="1">The sequence shown here is derived from an EMBL/GenBank/DDBJ whole genome shotgun (WGS) entry which is preliminary data.</text>
</comment>